<evidence type="ECO:0000256" key="1">
    <source>
        <dbReference type="SAM" id="MobiDB-lite"/>
    </source>
</evidence>
<proteinExistence type="predicted"/>
<organism evidence="2 3">
    <name type="scientific">Nesidiocoris tenuis</name>
    <dbReference type="NCBI Taxonomy" id="355587"/>
    <lineage>
        <taxon>Eukaryota</taxon>
        <taxon>Metazoa</taxon>
        <taxon>Ecdysozoa</taxon>
        <taxon>Arthropoda</taxon>
        <taxon>Hexapoda</taxon>
        <taxon>Insecta</taxon>
        <taxon>Pterygota</taxon>
        <taxon>Neoptera</taxon>
        <taxon>Paraneoptera</taxon>
        <taxon>Hemiptera</taxon>
        <taxon>Heteroptera</taxon>
        <taxon>Panheteroptera</taxon>
        <taxon>Cimicomorpha</taxon>
        <taxon>Miridae</taxon>
        <taxon>Dicyphina</taxon>
        <taxon>Nesidiocoris</taxon>
    </lineage>
</organism>
<reference evidence="2 3" key="1">
    <citation type="submission" date="2020-02" db="EMBL/GenBank/DDBJ databases">
        <authorList>
            <person name="Ferguson B K."/>
        </authorList>
    </citation>
    <scope>NUCLEOTIDE SEQUENCE [LARGE SCALE GENOMIC DNA]</scope>
</reference>
<gene>
    <name evidence="2" type="ORF">NTEN_LOCUS10329</name>
</gene>
<evidence type="ECO:0000313" key="3">
    <source>
        <dbReference type="Proteomes" id="UP000479000"/>
    </source>
</evidence>
<feature type="region of interest" description="Disordered" evidence="1">
    <location>
        <begin position="151"/>
        <end position="189"/>
    </location>
</feature>
<name>A0A6H5GN59_9HEMI</name>
<dbReference type="AlphaFoldDB" id="A0A6H5GN59"/>
<evidence type="ECO:0000313" key="2">
    <source>
        <dbReference type="EMBL" id="CAB0004852.1"/>
    </source>
</evidence>
<protein>
    <submittedName>
        <fullName evidence="2">Uncharacterized protein</fullName>
    </submittedName>
</protein>
<sequence length="241" mass="26531">MILAGNGSSKDANNAVDERAFSLYRISNSPRELLSRLGATKNFDLRRKKGEEKEFVNQGLNSRVARNAGTLNCAVRVPSPELTRNPKRTNPQVNVRKITSTLDEVKRYGRFCHESGIILQREPVVKKRRNGTCGTQPIGDLIASAGPAHRRLKSPAETGSIAESFGPDLQHWKGSDKSTSQKHGLSDEASPGPVWWICLVSLVTRPELPRAGVIEQTFRDSTNWIALSSSLSQNSVICREG</sequence>
<dbReference type="EMBL" id="CADCXU010015391">
    <property type="protein sequence ID" value="CAB0004852.1"/>
    <property type="molecule type" value="Genomic_DNA"/>
</dbReference>
<accession>A0A6H5GN59</accession>
<keyword evidence="3" id="KW-1185">Reference proteome</keyword>
<dbReference type="Proteomes" id="UP000479000">
    <property type="component" value="Unassembled WGS sequence"/>
</dbReference>